<dbReference type="SUPFAM" id="SSF111369">
    <property type="entry name" value="HlyD-like secretion proteins"/>
    <property type="match status" value="1"/>
</dbReference>
<dbReference type="Gene3D" id="2.40.420.20">
    <property type="match status" value="1"/>
</dbReference>
<feature type="domain" description="CzcB-like barrel-sandwich hybrid" evidence="6">
    <location>
        <begin position="95"/>
        <end position="244"/>
    </location>
</feature>
<accession>A0A3E0GZW4</accession>
<evidence type="ECO:0000256" key="3">
    <source>
        <dbReference type="SAM" id="Phobius"/>
    </source>
</evidence>
<dbReference type="Pfam" id="PF25975">
    <property type="entry name" value="CzcB_C"/>
    <property type="match status" value="1"/>
</dbReference>
<protein>
    <submittedName>
        <fullName evidence="8">Cobalt-zinc-cadmium efflux system membrane fusion protein</fullName>
    </submittedName>
</protein>
<dbReference type="EMBL" id="QUNR01000005">
    <property type="protein sequence ID" value="REH36108.1"/>
    <property type="molecule type" value="Genomic_DNA"/>
</dbReference>
<dbReference type="PANTHER" id="PTHR30097">
    <property type="entry name" value="CATION EFFLUX SYSTEM PROTEIN CUSB"/>
    <property type="match status" value="1"/>
</dbReference>
<organism evidence="8 9">
    <name type="scientific">Paraperlucidibaca baekdonensis</name>
    <dbReference type="NCBI Taxonomy" id="748120"/>
    <lineage>
        <taxon>Bacteria</taxon>
        <taxon>Pseudomonadati</taxon>
        <taxon>Pseudomonadota</taxon>
        <taxon>Gammaproteobacteria</taxon>
        <taxon>Moraxellales</taxon>
        <taxon>Moraxellaceae</taxon>
        <taxon>Paraperlucidibaca</taxon>
    </lineage>
</organism>
<gene>
    <name evidence="8" type="ORF">DFR26_2152</name>
</gene>
<reference evidence="8 9" key="1">
    <citation type="submission" date="2018-08" db="EMBL/GenBank/DDBJ databases">
        <title>Genomic Encyclopedia of Type Strains, Phase IV (KMG-IV): sequencing the most valuable type-strain genomes for metagenomic binning, comparative biology and taxonomic classification.</title>
        <authorList>
            <person name="Goeker M."/>
        </authorList>
    </citation>
    <scope>NUCLEOTIDE SEQUENCE [LARGE SCALE GENOMIC DNA]</scope>
    <source>
        <strain evidence="8 9">DSM 26022</strain>
    </source>
</reference>
<dbReference type="GO" id="GO:0022857">
    <property type="term" value="F:transmembrane transporter activity"/>
    <property type="evidence" value="ECO:0007669"/>
    <property type="project" value="InterPro"/>
</dbReference>
<dbReference type="PANTHER" id="PTHR30097:SF4">
    <property type="entry name" value="SLR6042 PROTEIN"/>
    <property type="match status" value="1"/>
</dbReference>
<dbReference type="GO" id="GO:0016020">
    <property type="term" value="C:membrane"/>
    <property type="evidence" value="ECO:0007669"/>
    <property type="project" value="InterPro"/>
</dbReference>
<comment type="similarity">
    <text evidence="1">Belongs to the membrane fusion protein (MFP) (TC 8.A.1) family.</text>
</comment>
<dbReference type="InterPro" id="IPR051909">
    <property type="entry name" value="MFP_Cation_Efflux"/>
</dbReference>
<sequence length="400" mass="43166">MKIIKNLLLIFFFVMIGAGAVWYIMEYGPLAQEHEQHTSALQTEQAEDEHADPQYVKLNEAQLKANSLAIETAAKANFVTALALPGQLVLSTDREARISSPVLGTVRSAPIQIGSKVRAGDLLATIESAQLSDASARFLAARERFALSQSVFTREKSLWEKKISAEQDYLAARGALAEARIEVQSAQQSLMSLGLSEKSARELKAGSHLAKFSLRAPISGTLLSKDLTIGEAVDSEKLLFRIADLSVLWIDLAIPVSELASVRVGQSVWVRNKSGQKTQGSVIFVQPELDPASRSGSVRVQINNSQGDWRSGEFVDASIQMGEPKLVVSVPQSAILMIENEPSVFVEGAAGLTPRAVVLGSRSGDRQEILNGLSEGERFATGNVFVLKADLGKSEAAHDD</sequence>
<dbReference type="Pfam" id="PF25893">
    <property type="entry name" value="HH_CzcB"/>
    <property type="match status" value="1"/>
</dbReference>
<proteinExistence type="inferred from homology"/>
<dbReference type="NCBIfam" id="TIGR01730">
    <property type="entry name" value="RND_mfp"/>
    <property type="match status" value="1"/>
</dbReference>
<dbReference type="InterPro" id="IPR058648">
    <property type="entry name" value="HH_CzcB-like"/>
</dbReference>
<evidence type="ECO:0000313" key="8">
    <source>
        <dbReference type="EMBL" id="REH36108.1"/>
    </source>
</evidence>
<dbReference type="InterPro" id="IPR006143">
    <property type="entry name" value="RND_pump_MFP"/>
</dbReference>
<name>A0A3E0GZW4_9GAMM</name>
<dbReference type="GO" id="GO:0060003">
    <property type="term" value="P:copper ion export"/>
    <property type="evidence" value="ECO:0007669"/>
    <property type="project" value="TreeGrafter"/>
</dbReference>
<dbReference type="GO" id="GO:0046914">
    <property type="term" value="F:transition metal ion binding"/>
    <property type="evidence" value="ECO:0007669"/>
    <property type="project" value="TreeGrafter"/>
</dbReference>
<dbReference type="GO" id="GO:0015679">
    <property type="term" value="P:plasma membrane copper ion transport"/>
    <property type="evidence" value="ECO:0007669"/>
    <property type="project" value="TreeGrafter"/>
</dbReference>
<feature type="domain" description="CzcB-like alpha-helical hairpin" evidence="4">
    <location>
        <begin position="133"/>
        <end position="191"/>
    </location>
</feature>
<dbReference type="InterPro" id="IPR058649">
    <property type="entry name" value="CzcB_C"/>
</dbReference>
<dbReference type="InterPro" id="IPR058647">
    <property type="entry name" value="BSH_CzcB-like"/>
</dbReference>
<dbReference type="RefSeq" id="WP_116208967.1">
    <property type="nucleotide sequence ID" value="NZ_QUNR01000005.1"/>
</dbReference>
<comment type="caution">
    <text evidence="8">The sequence shown here is derived from an EMBL/GenBank/DDBJ whole genome shotgun (WGS) entry which is preliminary data.</text>
</comment>
<evidence type="ECO:0000259" key="4">
    <source>
        <dbReference type="Pfam" id="PF25893"/>
    </source>
</evidence>
<evidence type="ECO:0000313" key="9">
    <source>
        <dbReference type="Proteomes" id="UP000256774"/>
    </source>
</evidence>
<evidence type="ECO:0000259" key="6">
    <source>
        <dbReference type="Pfam" id="PF25973"/>
    </source>
</evidence>
<dbReference type="GO" id="GO:0030288">
    <property type="term" value="C:outer membrane-bounded periplasmic space"/>
    <property type="evidence" value="ECO:0007669"/>
    <property type="project" value="TreeGrafter"/>
</dbReference>
<feature type="transmembrane region" description="Helical" evidence="3">
    <location>
        <begin position="7"/>
        <end position="25"/>
    </location>
</feature>
<dbReference type="Pfam" id="PF25954">
    <property type="entry name" value="Beta-barrel_RND_2"/>
    <property type="match status" value="1"/>
</dbReference>
<keyword evidence="3" id="KW-0472">Membrane</keyword>
<keyword evidence="3" id="KW-1133">Transmembrane helix</keyword>
<evidence type="ECO:0000259" key="5">
    <source>
        <dbReference type="Pfam" id="PF25954"/>
    </source>
</evidence>
<keyword evidence="3" id="KW-0812">Transmembrane</keyword>
<dbReference type="AlphaFoldDB" id="A0A3E0GZW4"/>
<feature type="domain" description="CzcB-like C-terminal circularly permuted SH3-like" evidence="7">
    <location>
        <begin position="328"/>
        <end position="388"/>
    </location>
</feature>
<dbReference type="Proteomes" id="UP000256774">
    <property type="component" value="Unassembled WGS sequence"/>
</dbReference>
<evidence type="ECO:0000259" key="7">
    <source>
        <dbReference type="Pfam" id="PF25975"/>
    </source>
</evidence>
<keyword evidence="9" id="KW-1185">Reference proteome</keyword>
<dbReference type="Gene3D" id="2.40.30.170">
    <property type="match status" value="1"/>
</dbReference>
<dbReference type="Gene3D" id="1.10.287.470">
    <property type="entry name" value="Helix hairpin bin"/>
    <property type="match status" value="1"/>
</dbReference>
<dbReference type="OrthoDB" id="9768185at2"/>
<evidence type="ECO:0000256" key="2">
    <source>
        <dbReference type="ARBA" id="ARBA00022448"/>
    </source>
</evidence>
<dbReference type="Pfam" id="PF25973">
    <property type="entry name" value="BSH_CzcB"/>
    <property type="match status" value="1"/>
</dbReference>
<evidence type="ECO:0000256" key="1">
    <source>
        <dbReference type="ARBA" id="ARBA00009477"/>
    </source>
</evidence>
<feature type="domain" description="CusB-like beta-barrel" evidence="5">
    <location>
        <begin position="248"/>
        <end position="320"/>
    </location>
</feature>
<dbReference type="InterPro" id="IPR058792">
    <property type="entry name" value="Beta-barrel_RND_2"/>
</dbReference>
<dbReference type="Gene3D" id="2.40.50.100">
    <property type="match status" value="1"/>
</dbReference>
<keyword evidence="2" id="KW-0813">Transport</keyword>